<feature type="compositionally biased region" description="Polar residues" evidence="1">
    <location>
        <begin position="10"/>
        <end position="20"/>
    </location>
</feature>
<protein>
    <submittedName>
        <fullName evidence="2">Uncharacterized protein</fullName>
    </submittedName>
</protein>
<feature type="compositionally biased region" description="Basic and acidic residues" evidence="1">
    <location>
        <begin position="213"/>
        <end position="240"/>
    </location>
</feature>
<reference evidence="2" key="1">
    <citation type="submission" date="2021-03" db="EMBL/GenBank/DDBJ databases">
        <title>Evolutionary innovations through gain and loss of genes in the ectomycorrhizal Boletales.</title>
        <authorList>
            <person name="Wu G."/>
            <person name="Miyauchi S."/>
            <person name="Morin E."/>
            <person name="Yang Z.-L."/>
            <person name="Xu J."/>
            <person name="Martin F.M."/>
        </authorList>
    </citation>
    <scope>NUCLEOTIDE SEQUENCE</scope>
    <source>
        <strain evidence="2">BR01</strain>
    </source>
</reference>
<evidence type="ECO:0000256" key="1">
    <source>
        <dbReference type="SAM" id="MobiDB-lite"/>
    </source>
</evidence>
<proteinExistence type="predicted"/>
<evidence type="ECO:0000313" key="3">
    <source>
        <dbReference type="Proteomes" id="UP000683000"/>
    </source>
</evidence>
<keyword evidence="3" id="KW-1185">Reference proteome</keyword>
<feature type="compositionally biased region" description="Basic and acidic residues" evidence="1">
    <location>
        <begin position="172"/>
        <end position="187"/>
    </location>
</feature>
<comment type="caution">
    <text evidence="2">The sequence shown here is derived from an EMBL/GenBank/DDBJ whole genome shotgun (WGS) entry which is preliminary data.</text>
</comment>
<feature type="region of interest" description="Disordered" evidence="1">
    <location>
        <begin position="1"/>
        <end position="28"/>
    </location>
</feature>
<feature type="compositionally biased region" description="Basic and acidic residues" evidence="1">
    <location>
        <begin position="52"/>
        <end position="65"/>
    </location>
</feature>
<feature type="compositionally biased region" description="Polar residues" evidence="1">
    <location>
        <begin position="199"/>
        <end position="210"/>
    </location>
</feature>
<dbReference type="EMBL" id="JAGFBS010000024">
    <property type="protein sequence ID" value="KAG6372905.1"/>
    <property type="molecule type" value="Genomic_DNA"/>
</dbReference>
<feature type="region of interest" description="Disordered" evidence="1">
    <location>
        <begin position="164"/>
        <end position="240"/>
    </location>
</feature>
<sequence>MAPTHHSDPSIVNTSKTGPSWTAHPSHVIAGKGGHVAQLQKTACAIEQAQHVSEHSKDLLHDEPINKTAPTPHRPRKKKTGKKPAKDTAMVNNVDSDPFGSDSQPIVESGPDGHFGLQPRGSVFVNRQTLQDYERDHPKNDLAVYSGNSGMYFQWSSTISNDGGNHMAIDNEGSHGHCSEDQDHSHQMDVNGLFDFDNGQDQLPSYGNNNRSRRQDVIRGQDYRSARESHKDQIMHDPAS</sequence>
<accession>A0A8I3A7Y6</accession>
<feature type="compositionally biased region" description="Polar residues" evidence="1">
    <location>
        <begin position="90"/>
        <end position="106"/>
    </location>
</feature>
<name>A0A8I3A7Y6_9AGAM</name>
<evidence type="ECO:0000313" key="2">
    <source>
        <dbReference type="EMBL" id="KAG6372905.1"/>
    </source>
</evidence>
<organism evidence="2 3">
    <name type="scientific">Boletus reticuloceps</name>
    <dbReference type="NCBI Taxonomy" id="495285"/>
    <lineage>
        <taxon>Eukaryota</taxon>
        <taxon>Fungi</taxon>
        <taxon>Dikarya</taxon>
        <taxon>Basidiomycota</taxon>
        <taxon>Agaricomycotina</taxon>
        <taxon>Agaricomycetes</taxon>
        <taxon>Agaricomycetidae</taxon>
        <taxon>Boletales</taxon>
        <taxon>Boletineae</taxon>
        <taxon>Boletaceae</taxon>
        <taxon>Boletoideae</taxon>
        <taxon>Boletus</taxon>
    </lineage>
</organism>
<feature type="compositionally biased region" description="Basic residues" evidence="1">
    <location>
        <begin position="73"/>
        <end position="83"/>
    </location>
</feature>
<dbReference type="Proteomes" id="UP000683000">
    <property type="component" value="Unassembled WGS sequence"/>
</dbReference>
<gene>
    <name evidence="2" type="ORF">JVT61DRAFT_6911</name>
</gene>
<dbReference type="AlphaFoldDB" id="A0A8I3A7Y6"/>
<feature type="region of interest" description="Disordered" evidence="1">
    <location>
        <begin position="52"/>
        <end position="120"/>
    </location>
</feature>